<evidence type="ECO:0008006" key="3">
    <source>
        <dbReference type="Google" id="ProtNLM"/>
    </source>
</evidence>
<dbReference type="EMBL" id="PYAL01000009">
    <property type="protein sequence ID" value="RXN83896.1"/>
    <property type="molecule type" value="Genomic_DNA"/>
</dbReference>
<proteinExistence type="predicted"/>
<comment type="caution">
    <text evidence="1">The sequence shown here is derived from an EMBL/GenBank/DDBJ whole genome shotgun (WGS) entry which is preliminary data.</text>
</comment>
<protein>
    <recommendedName>
        <fullName evidence="3">Serine/threonine protein phosphatase</fullName>
    </recommendedName>
</protein>
<organism evidence="1 2">
    <name type="scientific">Achromobacter aloeverae</name>
    <dbReference type="NCBI Taxonomy" id="1750518"/>
    <lineage>
        <taxon>Bacteria</taxon>
        <taxon>Pseudomonadati</taxon>
        <taxon>Pseudomonadota</taxon>
        <taxon>Betaproteobacteria</taxon>
        <taxon>Burkholderiales</taxon>
        <taxon>Alcaligenaceae</taxon>
        <taxon>Achromobacter</taxon>
    </lineage>
</organism>
<name>A0A4Q1HDD1_9BURK</name>
<evidence type="ECO:0000313" key="2">
    <source>
        <dbReference type="Proteomes" id="UP000290849"/>
    </source>
</evidence>
<accession>A0A4Q1HDD1</accession>
<dbReference type="RefSeq" id="WP_129154008.1">
    <property type="nucleotide sequence ID" value="NZ_JBHSDO010000015.1"/>
</dbReference>
<gene>
    <name evidence="1" type="ORF">C7R54_26955</name>
</gene>
<sequence length="278" mass="31150">MISTPAHQSPPPDLQAWLETTAPRPLPQVLETELDGVHFVVKRRRASVGGGISYALRYLRALFLGVGCKLFLGEFPRPGILLRNGLDFEAQRLRVLLADGCRVPAIWYEAPGLLVLEHVGEDLSSVIRHGSDETRSHWARLAGRDLAEFHRRGHCHGGAQIRNLTIRDNELWRIDFEENIGEALSPPLAQAYDLFQLVASLVSLRKLPVEIMPRLARDMVQGYFDVNPDARVRARLTRLGRVLGGLARVLRPLLGRLSSRDIQGFFRVADVLRGLTQP</sequence>
<dbReference type="Proteomes" id="UP000290849">
    <property type="component" value="Unassembled WGS sequence"/>
</dbReference>
<keyword evidence="2" id="KW-1185">Reference proteome</keyword>
<dbReference type="OrthoDB" id="5781459at2"/>
<reference evidence="1 2" key="1">
    <citation type="journal article" date="2017" name="Int. J. Syst. Evol. Microbiol.">
        <title>Achromobacter aloeverae sp. nov., isolated from the root of Aloe vera (L.) Burm.f.</title>
        <authorList>
            <person name="Kuncharoen N."/>
            <person name="Muramatsu Y."/>
            <person name="Shibata C."/>
            <person name="Kamakura Y."/>
            <person name="Nakagawa Y."/>
            <person name="Tanasupawat S."/>
        </authorList>
    </citation>
    <scope>NUCLEOTIDE SEQUENCE [LARGE SCALE GENOMIC DNA]</scope>
    <source>
        <strain evidence="1 2">AVA-1</strain>
    </source>
</reference>
<dbReference type="SUPFAM" id="SSF56112">
    <property type="entry name" value="Protein kinase-like (PK-like)"/>
    <property type="match status" value="1"/>
</dbReference>
<dbReference type="InterPro" id="IPR011009">
    <property type="entry name" value="Kinase-like_dom_sf"/>
</dbReference>
<dbReference type="AlphaFoldDB" id="A0A4Q1HDD1"/>
<evidence type="ECO:0000313" key="1">
    <source>
        <dbReference type="EMBL" id="RXN83896.1"/>
    </source>
</evidence>